<comment type="subcellular location">
    <subcellularLocation>
        <location evidence="1">Membrane</location>
        <topology evidence="1">Multi-pass membrane protein</topology>
    </subcellularLocation>
</comment>
<name>A0A8J2NUC2_9HEXA</name>
<comment type="caution">
    <text evidence="5">The sequence shown here is derived from an EMBL/GenBank/DDBJ whole genome shotgun (WGS) entry which is preliminary data.</text>
</comment>
<evidence type="ECO:0000313" key="6">
    <source>
        <dbReference type="Proteomes" id="UP000708208"/>
    </source>
</evidence>
<gene>
    <name evidence="5" type="ORF">AFUS01_LOCUS15423</name>
</gene>
<evidence type="ECO:0000256" key="2">
    <source>
        <dbReference type="ARBA" id="ARBA00023136"/>
    </source>
</evidence>
<dbReference type="AlphaFoldDB" id="A0A8J2NUC2"/>
<accession>A0A8J2NUC2</accession>
<feature type="domain" description="Neurotransmitter-gated ion-channel ligand-binding" evidence="4">
    <location>
        <begin position="98"/>
        <end position="258"/>
    </location>
</feature>
<dbReference type="InterPro" id="IPR018000">
    <property type="entry name" value="Neurotransmitter_ion_chnl_CS"/>
</dbReference>
<feature type="signal peptide" evidence="3">
    <location>
        <begin position="1"/>
        <end position="20"/>
    </location>
</feature>
<dbReference type="PANTHER" id="PTHR18945">
    <property type="entry name" value="NEUROTRANSMITTER GATED ION CHANNEL"/>
    <property type="match status" value="1"/>
</dbReference>
<reference evidence="5" key="1">
    <citation type="submission" date="2021-06" db="EMBL/GenBank/DDBJ databases">
        <authorList>
            <person name="Hodson N. C."/>
            <person name="Mongue J. A."/>
            <person name="Jaron S. K."/>
        </authorList>
    </citation>
    <scope>NUCLEOTIDE SEQUENCE</scope>
</reference>
<feature type="non-terminal residue" evidence="5">
    <location>
        <position position="1"/>
    </location>
</feature>
<evidence type="ECO:0000256" key="3">
    <source>
        <dbReference type="SAM" id="SignalP"/>
    </source>
</evidence>
<keyword evidence="3" id="KW-0732">Signal</keyword>
<dbReference type="EMBL" id="CAJVCH010136500">
    <property type="protein sequence ID" value="CAG7726513.1"/>
    <property type="molecule type" value="Genomic_DNA"/>
</dbReference>
<keyword evidence="2" id="KW-0472">Membrane</keyword>
<keyword evidence="6" id="KW-1185">Reference proteome</keyword>
<dbReference type="Proteomes" id="UP000708208">
    <property type="component" value="Unassembled WGS sequence"/>
</dbReference>
<dbReference type="OrthoDB" id="6346517at2759"/>
<organism evidence="5 6">
    <name type="scientific">Allacma fusca</name>
    <dbReference type="NCBI Taxonomy" id="39272"/>
    <lineage>
        <taxon>Eukaryota</taxon>
        <taxon>Metazoa</taxon>
        <taxon>Ecdysozoa</taxon>
        <taxon>Arthropoda</taxon>
        <taxon>Hexapoda</taxon>
        <taxon>Collembola</taxon>
        <taxon>Symphypleona</taxon>
        <taxon>Sminthuridae</taxon>
        <taxon>Allacma</taxon>
    </lineage>
</organism>
<dbReference type="GO" id="GO:0016020">
    <property type="term" value="C:membrane"/>
    <property type="evidence" value="ECO:0007669"/>
    <property type="project" value="UniProtKB-SubCell"/>
</dbReference>
<dbReference type="GO" id="GO:0005230">
    <property type="term" value="F:extracellular ligand-gated monoatomic ion channel activity"/>
    <property type="evidence" value="ECO:0007669"/>
    <property type="project" value="InterPro"/>
</dbReference>
<dbReference type="PROSITE" id="PS00236">
    <property type="entry name" value="NEUROTR_ION_CHANNEL"/>
    <property type="match status" value="1"/>
</dbReference>
<protein>
    <recommendedName>
        <fullName evidence="4">Neurotransmitter-gated ion-channel ligand-binding domain-containing protein</fullName>
    </recommendedName>
</protein>
<evidence type="ECO:0000256" key="1">
    <source>
        <dbReference type="ARBA" id="ARBA00004141"/>
    </source>
</evidence>
<dbReference type="GO" id="GO:0004888">
    <property type="term" value="F:transmembrane signaling receptor activity"/>
    <property type="evidence" value="ECO:0007669"/>
    <property type="project" value="InterPro"/>
</dbReference>
<dbReference type="InterPro" id="IPR006201">
    <property type="entry name" value="Neur_channel"/>
</dbReference>
<evidence type="ECO:0000313" key="5">
    <source>
        <dbReference type="EMBL" id="CAG7726513.1"/>
    </source>
</evidence>
<proteinExistence type="predicted"/>
<dbReference type="Pfam" id="PF02931">
    <property type="entry name" value="Neur_chan_LBD"/>
    <property type="match status" value="1"/>
</dbReference>
<feature type="chain" id="PRO_5035221717" description="Neurotransmitter-gated ion-channel ligand-binding domain-containing protein" evidence="3">
    <location>
        <begin position="21"/>
        <end position="260"/>
    </location>
</feature>
<dbReference type="InterPro" id="IPR006202">
    <property type="entry name" value="Neur_chan_lig-bd"/>
</dbReference>
<sequence length="260" mass="30219">MKALAIFLLPIFFLLLRIHGLSKVTKKGDSNVQEPHPEETLDLTDLLGGGRFERDVTTESEEHEYEDEKLKTVKKPDFKNTDYTVTKNANNEDLKIPEGYSVYEIPKDPMGSPMPLFLNLNIKKVLDFDELEEILKLDLEFKVMWTDFKILYFNNKSLSQNSTVSSIPTIDDLTPEEIRRKRKVLNNPYILEKIWKPNLFIENLLAVRQPAIMARPLTIKFIPEVGWFEYITRISVKLDCGMDFNYYPADTQSCEFSIRG</sequence>
<evidence type="ECO:0000259" key="4">
    <source>
        <dbReference type="Pfam" id="PF02931"/>
    </source>
</evidence>